<comment type="caution">
    <text evidence="6">The sequence shown here is derived from an EMBL/GenBank/DDBJ whole genome shotgun (WGS) entry which is preliminary data.</text>
</comment>
<evidence type="ECO:0000256" key="2">
    <source>
        <dbReference type="ARBA" id="ARBA00022679"/>
    </source>
</evidence>
<dbReference type="PANTHER" id="PTHR37419:SF8">
    <property type="entry name" value="TOXIN YJJJ"/>
    <property type="match status" value="1"/>
</dbReference>
<keyword evidence="2" id="KW-0808">Transferase</keyword>
<evidence type="ECO:0000313" key="7">
    <source>
        <dbReference type="Proteomes" id="UP001156627"/>
    </source>
</evidence>
<evidence type="ECO:0000256" key="1">
    <source>
        <dbReference type="ARBA" id="ARBA00010164"/>
    </source>
</evidence>
<gene>
    <name evidence="6" type="ORF">GCM10007898_12520</name>
</gene>
<dbReference type="Pfam" id="PF13657">
    <property type="entry name" value="Couple_hipA"/>
    <property type="match status" value="1"/>
</dbReference>
<keyword evidence="3" id="KW-0418">Kinase</keyword>
<dbReference type="Pfam" id="PF07804">
    <property type="entry name" value="HipA_C"/>
    <property type="match status" value="1"/>
</dbReference>
<dbReference type="RefSeq" id="WP_284331131.1">
    <property type="nucleotide sequence ID" value="NZ_BSOA01000010.1"/>
</dbReference>
<dbReference type="Proteomes" id="UP001156627">
    <property type="component" value="Unassembled WGS sequence"/>
</dbReference>
<feature type="domain" description="HipA-like C-terminal" evidence="4">
    <location>
        <begin position="174"/>
        <end position="395"/>
    </location>
</feature>
<accession>A0ABQ5X7T0</accession>
<reference evidence="7" key="1">
    <citation type="journal article" date="2019" name="Int. J. Syst. Evol. Microbiol.">
        <title>The Global Catalogue of Microorganisms (GCM) 10K type strain sequencing project: providing services to taxonomists for standard genome sequencing and annotation.</title>
        <authorList>
            <consortium name="The Broad Institute Genomics Platform"/>
            <consortium name="The Broad Institute Genome Sequencing Center for Infectious Disease"/>
            <person name="Wu L."/>
            <person name="Ma J."/>
        </authorList>
    </citation>
    <scope>NUCLEOTIDE SEQUENCE [LARGE SCALE GENOMIC DNA]</scope>
    <source>
        <strain evidence="7">NBRC 111981</strain>
    </source>
</reference>
<evidence type="ECO:0000259" key="4">
    <source>
        <dbReference type="Pfam" id="PF07804"/>
    </source>
</evidence>
<dbReference type="EMBL" id="BSOA01000010">
    <property type="protein sequence ID" value="GLQ87685.1"/>
    <property type="molecule type" value="Genomic_DNA"/>
</dbReference>
<dbReference type="InterPro" id="IPR017508">
    <property type="entry name" value="HipA_N1"/>
</dbReference>
<protein>
    <submittedName>
        <fullName evidence="6">Toxin HipA</fullName>
    </submittedName>
</protein>
<evidence type="ECO:0000256" key="3">
    <source>
        <dbReference type="ARBA" id="ARBA00022777"/>
    </source>
</evidence>
<feature type="domain" description="HipA N-terminal subdomain 1" evidence="5">
    <location>
        <begin position="27"/>
        <end position="132"/>
    </location>
</feature>
<keyword evidence="7" id="KW-1185">Reference proteome</keyword>
<comment type="similarity">
    <text evidence="1">Belongs to the HipA Ser/Thr kinase family.</text>
</comment>
<proteinExistence type="inferred from homology"/>
<name>A0ABQ5X7T0_9GAMM</name>
<organism evidence="6 7">
    <name type="scientific">Dyella flagellata</name>
    <dbReference type="NCBI Taxonomy" id="1867833"/>
    <lineage>
        <taxon>Bacteria</taxon>
        <taxon>Pseudomonadati</taxon>
        <taxon>Pseudomonadota</taxon>
        <taxon>Gammaproteobacteria</taxon>
        <taxon>Lysobacterales</taxon>
        <taxon>Rhodanobacteraceae</taxon>
        <taxon>Dyella</taxon>
    </lineage>
</organism>
<evidence type="ECO:0000313" key="6">
    <source>
        <dbReference type="EMBL" id="GLQ87685.1"/>
    </source>
</evidence>
<dbReference type="PANTHER" id="PTHR37419">
    <property type="entry name" value="SERINE/THREONINE-PROTEIN KINASE TOXIN HIPA"/>
    <property type="match status" value="1"/>
</dbReference>
<dbReference type="InterPro" id="IPR012893">
    <property type="entry name" value="HipA-like_C"/>
</dbReference>
<evidence type="ECO:0000259" key="5">
    <source>
        <dbReference type="Pfam" id="PF13657"/>
    </source>
</evidence>
<dbReference type="InterPro" id="IPR052028">
    <property type="entry name" value="HipA_Ser/Thr_kinase"/>
</dbReference>
<sequence>MTFSQAWLEAKNHQLEIWAEHLPEPVLVGRLNYEVETGESYFEWSEFARKNQLALSPISMPLTRPIWSTRGADSLPREYLGLPGMLNDTLPDGWGLYLMDKAFARLAIKPQHISPAVRLAYLGNRAWGALTFRPVIADGHDQELTLDALGQDVEAAIEGHVEDVSNELLRAGSSPQGARPKVMVDLSDDLQRARVTVGVPESGFSSWLIKFAARDEPADAPILERAYMDCAREAGLRVMDSMLMDIHGKPAFATRRFDRTPSTRIFCHSLGGLIHFSHRGAGLDYAHIAEVMGELSVPETSYREAYSRAVFNAAMSVRDDHSKNFAFVLDQARQWDLSPAYDLTYMEGPAGHHTMSFAEGTTRDPTRDDLARLAGYYHIASSEAARIVEDVLDVAAQVGTVARGLGASRATVAPVVRRLQEIARPLSRSQGR</sequence>